<reference evidence="1" key="2">
    <citation type="journal article" date="2023" name="Int. J. Mol. Sci.">
        <title>De Novo Assembly and Annotation of 11 Diverse Shrub Willow (Salix) Genomes Reveals Novel Gene Organization in Sex-Linked Regions.</title>
        <authorList>
            <person name="Hyden B."/>
            <person name="Feng K."/>
            <person name="Yates T.B."/>
            <person name="Jawdy S."/>
            <person name="Cereghino C."/>
            <person name="Smart L.B."/>
            <person name="Muchero W."/>
        </authorList>
    </citation>
    <scope>NUCLEOTIDE SEQUENCE</scope>
    <source>
        <tissue evidence="1">Shoot tip</tissue>
    </source>
</reference>
<keyword evidence="2" id="KW-1185">Reference proteome</keyword>
<accession>A0A9Q0SQ35</accession>
<dbReference type="AlphaFoldDB" id="A0A9Q0SQ35"/>
<organism evidence="1 2">
    <name type="scientific">Salix purpurea</name>
    <name type="common">Purple osier willow</name>
    <dbReference type="NCBI Taxonomy" id="77065"/>
    <lineage>
        <taxon>Eukaryota</taxon>
        <taxon>Viridiplantae</taxon>
        <taxon>Streptophyta</taxon>
        <taxon>Embryophyta</taxon>
        <taxon>Tracheophyta</taxon>
        <taxon>Spermatophyta</taxon>
        <taxon>Magnoliopsida</taxon>
        <taxon>eudicotyledons</taxon>
        <taxon>Gunneridae</taxon>
        <taxon>Pentapetalae</taxon>
        <taxon>rosids</taxon>
        <taxon>fabids</taxon>
        <taxon>Malpighiales</taxon>
        <taxon>Salicaceae</taxon>
        <taxon>Saliceae</taxon>
        <taxon>Salix</taxon>
    </lineage>
</organism>
<evidence type="ECO:0000313" key="1">
    <source>
        <dbReference type="EMBL" id="KAJ6684935.1"/>
    </source>
</evidence>
<comment type="caution">
    <text evidence="1">The sequence shown here is derived from an EMBL/GenBank/DDBJ whole genome shotgun (WGS) entry which is preliminary data.</text>
</comment>
<reference evidence="1" key="1">
    <citation type="submission" date="2022-11" db="EMBL/GenBank/DDBJ databases">
        <authorList>
            <person name="Hyden B.L."/>
            <person name="Feng K."/>
            <person name="Yates T."/>
            <person name="Jawdy S."/>
            <person name="Smart L.B."/>
            <person name="Muchero W."/>
        </authorList>
    </citation>
    <scope>NUCLEOTIDE SEQUENCE</scope>
    <source>
        <tissue evidence="1">Shoot tip</tissue>
    </source>
</reference>
<proteinExistence type="predicted"/>
<protein>
    <submittedName>
        <fullName evidence="1">Uncharacterized protein</fullName>
    </submittedName>
</protein>
<dbReference type="Proteomes" id="UP001151532">
    <property type="component" value="Chromosome 2"/>
</dbReference>
<name>A0A9Q0SQ35_SALPP</name>
<gene>
    <name evidence="1" type="ORF">OIU79_015092</name>
</gene>
<dbReference type="EMBL" id="JAPFFK010000019">
    <property type="protein sequence ID" value="KAJ6684935.1"/>
    <property type="molecule type" value="Genomic_DNA"/>
</dbReference>
<evidence type="ECO:0000313" key="2">
    <source>
        <dbReference type="Proteomes" id="UP001151532"/>
    </source>
</evidence>
<sequence>MKISEDKIEDAEPNLLHVKFTLSDVEGTVRPIIKFKRERLPTFCVEFSGIQIGSVQNSSDLVKERGPGFGLHHGERQVMTADGGCLNRVVALKKDRVTSQALHVPMIFGRLGVVFEDCRNLLQRGLNFNLSHVSRNANKTVHVLSRHDATVYQFICRSQPPIIQCQALSGDV</sequence>